<dbReference type="HOGENOM" id="CLU_092688_6_0_5"/>
<dbReference type="STRING" id="402881.Plav_1476"/>
<evidence type="ECO:0000313" key="5">
    <source>
        <dbReference type="Proteomes" id="UP000006377"/>
    </source>
</evidence>
<name>A7HT63_PARL1</name>
<dbReference type="PANTHER" id="PTHR21043:SF0">
    <property type="entry name" value="MITOCHONDRIAL ASSEMBLY OF RIBOSOMAL LARGE SUBUNIT PROTEIN 1"/>
    <property type="match status" value="1"/>
</dbReference>
<sequence length="168" mass="18472">MCGLAVVNVRYAKTRSLFLNRQSPDLKVLKSERTKPARASEKATAEKAKKADAGKSSEMLALVLESLDEDKAEDVVSIDLTGKTPIADHMVVASGRSQRHVGAVADHLVRRLKEAGFGTSQVEGMKQGDWVLIDGGDVIIHVFRPEVREFYRLEKMWSADIPADQLAV</sequence>
<gene>
    <name evidence="2" type="primary">rsfS</name>
    <name evidence="4" type="ordered locus">Plav_1476</name>
</gene>
<dbReference type="NCBIfam" id="TIGR00090">
    <property type="entry name" value="rsfS_iojap_ybeB"/>
    <property type="match status" value="1"/>
</dbReference>
<dbReference type="GO" id="GO:0017148">
    <property type="term" value="P:negative regulation of translation"/>
    <property type="evidence" value="ECO:0007669"/>
    <property type="project" value="UniProtKB-UniRule"/>
</dbReference>
<dbReference type="GO" id="GO:0042256">
    <property type="term" value="P:cytosolic ribosome assembly"/>
    <property type="evidence" value="ECO:0007669"/>
    <property type="project" value="UniProtKB-UniRule"/>
</dbReference>
<organism evidence="4 5">
    <name type="scientific">Parvibaculum lavamentivorans (strain DS-1 / DSM 13023 / NCIMB 13966)</name>
    <dbReference type="NCBI Taxonomy" id="402881"/>
    <lineage>
        <taxon>Bacteria</taxon>
        <taxon>Pseudomonadati</taxon>
        <taxon>Pseudomonadota</taxon>
        <taxon>Alphaproteobacteria</taxon>
        <taxon>Hyphomicrobiales</taxon>
        <taxon>Parvibaculaceae</taxon>
        <taxon>Parvibaculum</taxon>
    </lineage>
</organism>
<evidence type="ECO:0000256" key="1">
    <source>
        <dbReference type="ARBA" id="ARBA00010574"/>
    </source>
</evidence>
<dbReference type="PANTHER" id="PTHR21043">
    <property type="entry name" value="IOJAP SUPERFAMILY ORTHOLOG"/>
    <property type="match status" value="1"/>
</dbReference>
<dbReference type="GO" id="GO:0090071">
    <property type="term" value="P:negative regulation of ribosome biogenesis"/>
    <property type="evidence" value="ECO:0007669"/>
    <property type="project" value="UniProtKB-UniRule"/>
</dbReference>
<feature type="region of interest" description="Disordered" evidence="3">
    <location>
        <begin position="30"/>
        <end position="52"/>
    </location>
</feature>
<dbReference type="InterPro" id="IPR004394">
    <property type="entry name" value="Iojap/RsfS/C7orf30"/>
</dbReference>
<dbReference type="GO" id="GO:0043023">
    <property type="term" value="F:ribosomal large subunit binding"/>
    <property type="evidence" value="ECO:0007669"/>
    <property type="project" value="TreeGrafter"/>
</dbReference>
<evidence type="ECO:0000313" key="4">
    <source>
        <dbReference type="EMBL" id="ABS63096.1"/>
    </source>
</evidence>
<dbReference type="InterPro" id="IPR043519">
    <property type="entry name" value="NT_sf"/>
</dbReference>
<comment type="similarity">
    <text evidence="1 2">Belongs to the Iojap/RsfS family.</text>
</comment>
<reference evidence="4 5" key="1">
    <citation type="journal article" date="2011" name="Stand. Genomic Sci.">
        <title>Complete genome sequence of Parvibaculum lavamentivorans type strain (DS-1(T)).</title>
        <authorList>
            <person name="Schleheck D."/>
            <person name="Weiss M."/>
            <person name="Pitluck S."/>
            <person name="Bruce D."/>
            <person name="Land M.L."/>
            <person name="Han S."/>
            <person name="Saunders E."/>
            <person name="Tapia R."/>
            <person name="Detter C."/>
            <person name="Brettin T."/>
            <person name="Han J."/>
            <person name="Woyke T."/>
            <person name="Goodwin L."/>
            <person name="Pennacchio L."/>
            <person name="Nolan M."/>
            <person name="Cook A.M."/>
            <person name="Kjelleberg S."/>
            <person name="Thomas T."/>
        </authorList>
    </citation>
    <scope>NUCLEOTIDE SEQUENCE [LARGE SCALE GENOMIC DNA]</scope>
    <source>
        <strain evidence="5">DS-1 / DSM 13023 / NCIMB 13966</strain>
    </source>
</reference>
<accession>A7HT63</accession>
<keyword evidence="5" id="KW-1185">Reference proteome</keyword>
<dbReference type="GO" id="GO:0005737">
    <property type="term" value="C:cytoplasm"/>
    <property type="evidence" value="ECO:0007669"/>
    <property type="project" value="UniProtKB-SubCell"/>
</dbReference>
<comment type="function">
    <text evidence="2">Functions as a ribosomal silencing factor. Interacts with ribosomal protein uL14 (rplN), blocking formation of intersubunit bridge B8. Prevents association of the 30S and 50S ribosomal subunits and the formation of functional ribosomes, thus repressing translation.</text>
</comment>
<dbReference type="EMBL" id="CP000774">
    <property type="protein sequence ID" value="ABS63096.1"/>
    <property type="molecule type" value="Genomic_DNA"/>
</dbReference>
<keyword evidence="2" id="KW-0678">Repressor</keyword>
<keyword evidence="2" id="KW-0810">Translation regulation</keyword>
<comment type="subcellular location">
    <subcellularLocation>
        <location evidence="2">Cytoplasm</location>
    </subcellularLocation>
</comment>
<comment type="subunit">
    <text evidence="2">Interacts with ribosomal protein uL14 (rplN).</text>
</comment>
<dbReference type="SUPFAM" id="SSF81301">
    <property type="entry name" value="Nucleotidyltransferase"/>
    <property type="match status" value="1"/>
</dbReference>
<dbReference type="Pfam" id="PF02410">
    <property type="entry name" value="RsfS"/>
    <property type="match status" value="1"/>
</dbReference>
<dbReference type="eggNOG" id="COG0799">
    <property type="taxonomic scope" value="Bacteria"/>
</dbReference>
<dbReference type="KEGG" id="pla:Plav_1476"/>
<evidence type="ECO:0000256" key="3">
    <source>
        <dbReference type="SAM" id="MobiDB-lite"/>
    </source>
</evidence>
<protein>
    <recommendedName>
        <fullName evidence="2">Ribosomal silencing factor RsfS</fullName>
    </recommendedName>
</protein>
<dbReference type="Proteomes" id="UP000006377">
    <property type="component" value="Chromosome"/>
</dbReference>
<evidence type="ECO:0000256" key="2">
    <source>
        <dbReference type="HAMAP-Rule" id="MF_01477"/>
    </source>
</evidence>
<dbReference type="HAMAP" id="MF_01477">
    <property type="entry name" value="Iojap_RsfS"/>
    <property type="match status" value="1"/>
</dbReference>
<dbReference type="AlphaFoldDB" id="A7HT63"/>
<keyword evidence="2" id="KW-0963">Cytoplasm</keyword>
<dbReference type="Gene3D" id="3.30.460.10">
    <property type="entry name" value="Beta Polymerase, domain 2"/>
    <property type="match status" value="1"/>
</dbReference>
<proteinExistence type="inferred from homology"/>